<reference evidence="1" key="1">
    <citation type="submission" date="2020-04" db="EMBL/GenBank/DDBJ databases">
        <authorList>
            <person name="Chiriac C."/>
            <person name="Salcher M."/>
            <person name="Ghai R."/>
            <person name="Kavagutti S V."/>
        </authorList>
    </citation>
    <scope>NUCLEOTIDE SEQUENCE</scope>
</reference>
<sequence length="106" mass="11915">MTTGFEKINQSLYIDKDPEAVLNYSFDWTDWLAGDTLSTQTYSIQTRTNDPAPLARVTSGIVGNKTYIRLSGGQNDKTYLVTVKITTTGGFTDRRNFRVRVINRSA</sequence>
<proteinExistence type="predicted"/>
<name>A0A6J5NAI3_9CAUD</name>
<organism evidence="1">
    <name type="scientific">uncultured Caudovirales phage</name>
    <dbReference type="NCBI Taxonomy" id="2100421"/>
    <lineage>
        <taxon>Viruses</taxon>
        <taxon>Duplodnaviria</taxon>
        <taxon>Heunggongvirae</taxon>
        <taxon>Uroviricota</taxon>
        <taxon>Caudoviricetes</taxon>
        <taxon>Peduoviridae</taxon>
        <taxon>Maltschvirus</taxon>
        <taxon>Maltschvirus maltsch</taxon>
    </lineage>
</organism>
<dbReference type="InterPro" id="IPR056928">
    <property type="entry name" value="Gp77-like"/>
</dbReference>
<evidence type="ECO:0000313" key="1">
    <source>
        <dbReference type="EMBL" id="CAB4154451.1"/>
    </source>
</evidence>
<dbReference type="Pfam" id="PF23148">
    <property type="entry name" value="Gp77"/>
    <property type="match status" value="1"/>
</dbReference>
<gene>
    <name evidence="1" type="ORF">UFOVP645_3</name>
</gene>
<accession>A0A6J5NAI3</accession>
<dbReference type="EMBL" id="LR796622">
    <property type="protein sequence ID" value="CAB4154451.1"/>
    <property type="molecule type" value="Genomic_DNA"/>
</dbReference>
<protein>
    <submittedName>
        <fullName evidence="1">Uncharacterized protein</fullName>
    </submittedName>
</protein>